<comment type="subcellular location">
    <subcellularLocation>
        <location evidence="1">Mitochondrion</location>
    </subcellularLocation>
</comment>
<reference evidence="7 8" key="1">
    <citation type="journal article" date="2013" name="Plant Cell">
        <title>The transition from a phytopathogenic smut ancestor to an anamorphic biocontrol agent deciphered by comparative whole-genome analysis.</title>
        <authorList>
            <person name="Lefebvre F."/>
            <person name="Joly D.L."/>
            <person name="Labbe C."/>
            <person name="Teichmann B."/>
            <person name="Linning R."/>
            <person name="Belzile F."/>
            <person name="Bakkeren G."/>
            <person name="Belanger R.R."/>
        </authorList>
    </citation>
    <scope>NUCLEOTIDE SEQUENCE [LARGE SCALE GENOMIC DNA]</scope>
    <source>
        <strain evidence="7 8">PF-1</strain>
    </source>
</reference>
<dbReference type="PROSITE" id="PS51886">
    <property type="entry name" value="TLDC"/>
    <property type="match status" value="1"/>
</dbReference>
<dbReference type="GO" id="GO:0005739">
    <property type="term" value="C:mitochondrion"/>
    <property type="evidence" value="ECO:0007669"/>
    <property type="project" value="UniProtKB-SubCell"/>
</dbReference>
<sequence length="780" mass="82872">MASPESPASGGLRRRGGGGGSISGPGGGGHARVPSDGFGSFVEASTMPPIGIDAGPSSASSPPPPPPPPAAFDPGLSEPLDGTRSARRSPHPIITAHQHQQPHRQPSAMFDHSAPPTAAADDDWQTGDLVQDFSPLSPRFPSVGASLTRPSPKRTASSASQTHHWDDWDSFLASHTGELPGVQGGSATSKAATPAAPATHNPADDAFFDAFDMAAKHQEAHRAPSPPIIDLREVERKLNLKRAASHRQNGKDKAADVPKEEEDFFDAFERAPQRALGRGSSLHLEPSQLEDIHDARTSPMRPHSDNQPDYFDSSGTTRTQPAGEAHAAVSIPRLATSPTESTSPSSWTGSLRKTWTSLRGLSGDLVSHLPSASDFIVPPEEGDHTPGTHDAKPGGGLLFASDDRRTSSPLSATERRPSVESRRSPLASSTSSLGAAPSSGPMRARDLFASPPTQTAPNTLRRAPSHSASMPISGAPGFDASSSRQWNTGHWTLDAKQAKRAIPVTLSDRRPETESVCEPWHAARIQAALPPRLQLGRQWKLLYSLDQHGMSLATLYHRVSQGLDPSSTRKVSAGVQEAEGWLRGASAATKAAMGVEGGGQQPRVKHVGGGISIQDAGLVIAIKDDNDNVFGAYVNEKLRPQQHYYGSGECFLWKTFRRSRAELDALAKSGRSDADDIGGGEDEAVASSSHKGKAVETFRWTGKNDYMVLTESDFLSVGGGNGKFGLWIDGALERGVSSRCPAFDNAVLCDDKPRRAEAADDEREGRFDCMGLEVWAVGID</sequence>
<accession>A0A061H8G6</accession>
<feature type="compositionally biased region" description="Pro residues" evidence="5">
    <location>
        <begin position="61"/>
        <end position="71"/>
    </location>
</feature>
<evidence type="ECO:0000313" key="7">
    <source>
        <dbReference type="EMBL" id="EPQ29177.1"/>
    </source>
</evidence>
<dbReference type="HOGENOM" id="CLU_359485_0_0_1"/>
<dbReference type="Pfam" id="PF07534">
    <property type="entry name" value="TLD"/>
    <property type="match status" value="1"/>
</dbReference>
<dbReference type="OrthoDB" id="26679at2759"/>
<evidence type="ECO:0000313" key="8">
    <source>
        <dbReference type="Proteomes" id="UP000053664"/>
    </source>
</evidence>
<dbReference type="GeneID" id="19317574"/>
<evidence type="ECO:0000259" key="6">
    <source>
        <dbReference type="PROSITE" id="PS51886"/>
    </source>
</evidence>
<dbReference type="KEGG" id="pfp:PFL1_03464"/>
<gene>
    <name evidence="7" type="ORF">PFL1_03464</name>
</gene>
<feature type="compositionally biased region" description="Low complexity" evidence="5">
    <location>
        <begin position="187"/>
        <end position="204"/>
    </location>
</feature>
<evidence type="ECO:0000256" key="3">
    <source>
        <dbReference type="ARBA" id="ARBA00023128"/>
    </source>
</evidence>
<feature type="region of interest" description="Disordered" evidence="5">
    <location>
        <begin position="295"/>
        <end position="350"/>
    </location>
</feature>
<comment type="similarity">
    <text evidence="2">Belongs to the OXR1 family.</text>
</comment>
<dbReference type="eggNOG" id="KOG2372">
    <property type="taxonomic scope" value="Eukaryota"/>
</dbReference>
<evidence type="ECO:0000256" key="1">
    <source>
        <dbReference type="ARBA" id="ARBA00004173"/>
    </source>
</evidence>
<dbReference type="PANTHER" id="PTHR23354:SF62">
    <property type="entry name" value="MUSTARD, ISOFORM V"/>
    <property type="match status" value="1"/>
</dbReference>
<evidence type="ECO:0000256" key="2">
    <source>
        <dbReference type="ARBA" id="ARBA00009540"/>
    </source>
</evidence>
<name>A0A061H8G6_9BASI</name>
<feature type="region of interest" description="Disordered" evidence="5">
    <location>
        <begin position="372"/>
        <end position="485"/>
    </location>
</feature>
<feature type="compositionally biased region" description="Gly residues" evidence="5">
    <location>
        <begin position="17"/>
        <end position="30"/>
    </location>
</feature>
<dbReference type="PANTHER" id="PTHR23354">
    <property type="entry name" value="NUCLEOLAR PROTEIN 7/ESTROGEN RECEPTOR COACTIVATOR-RELATED"/>
    <property type="match status" value="1"/>
</dbReference>
<dbReference type="EMBL" id="KE361632">
    <property type="protein sequence ID" value="EPQ29177.1"/>
    <property type="molecule type" value="Genomic_DNA"/>
</dbReference>
<evidence type="ECO:0000256" key="5">
    <source>
        <dbReference type="SAM" id="MobiDB-lite"/>
    </source>
</evidence>
<evidence type="ECO:0000256" key="4">
    <source>
        <dbReference type="ARBA" id="ARBA00040604"/>
    </source>
</evidence>
<dbReference type="Proteomes" id="UP000053664">
    <property type="component" value="Unassembled WGS sequence"/>
</dbReference>
<feature type="compositionally biased region" description="Low complexity" evidence="5">
    <location>
        <begin position="336"/>
        <end position="350"/>
    </location>
</feature>
<dbReference type="InterPro" id="IPR006571">
    <property type="entry name" value="TLDc_dom"/>
</dbReference>
<feature type="compositionally biased region" description="Low complexity" evidence="5">
    <location>
        <begin position="424"/>
        <end position="441"/>
    </location>
</feature>
<proteinExistence type="inferred from homology"/>
<dbReference type="RefSeq" id="XP_007879172.1">
    <property type="nucleotide sequence ID" value="XM_007880981.1"/>
</dbReference>
<organism evidence="7 8">
    <name type="scientific">Pseudozyma flocculosa PF-1</name>
    <dbReference type="NCBI Taxonomy" id="1277687"/>
    <lineage>
        <taxon>Eukaryota</taxon>
        <taxon>Fungi</taxon>
        <taxon>Dikarya</taxon>
        <taxon>Basidiomycota</taxon>
        <taxon>Ustilaginomycotina</taxon>
        <taxon>Ustilaginomycetes</taxon>
        <taxon>Ustilaginales</taxon>
        <taxon>Ustilaginaceae</taxon>
        <taxon>Pseudozyma</taxon>
    </lineage>
</organism>
<dbReference type="GO" id="GO:0006979">
    <property type="term" value="P:response to oxidative stress"/>
    <property type="evidence" value="ECO:0007669"/>
    <property type="project" value="TreeGrafter"/>
</dbReference>
<dbReference type="AlphaFoldDB" id="A0A061H8G6"/>
<feature type="domain" description="TLDc" evidence="6">
    <location>
        <begin position="515"/>
        <end position="778"/>
    </location>
</feature>
<feature type="region of interest" description="Disordered" evidence="5">
    <location>
        <begin position="1"/>
        <end position="204"/>
    </location>
</feature>
<protein>
    <recommendedName>
        <fullName evidence="4">Oxidation resistance protein 1</fullName>
    </recommendedName>
</protein>
<dbReference type="SMART" id="SM00584">
    <property type="entry name" value="TLDc"/>
    <property type="match status" value="1"/>
</dbReference>
<feature type="compositionally biased region" description="Basic and acidic residues" evidence="5">
    <location>
        <begin position="413"/>
        <end position="423"/>
    </location>
</feature>
<feature type="compositionally biased region" description="Basic and acidic residues" evidence="5">
    <location>
        <begin position="381"/>
        <end position="392"/>
    </location>
</feature>
<dbReference type="GO" id="GO:0005634">
    <property type="term" value="C:nucleus"/>
    <property type="evidence" value="ECO:0007669"/>
    <property type="project" value="TreeGrafter"/>
</dbReference>
<keyword evidence="3" id="KW-0496">Mitochondrion</keyword>
<feature type="compositionally biased region" description="Basic and acidic residues" evidence="5">
    <location>
        <begin position="295"/>
        <end position="306"/>
    </location>
</feature>